<dbReference type="STRING" id="1122180.Lokhon_01696"/>
<keyword evidence="3" id="KW-1185">Reference proteome</keyword>
<name>A0A017HCX9_9RHOB</name>
<dbReference type="HOGENOM" id="CLU_2617790_0_0_5"/>
<evidence type="ECO:0000256" key="1">
    <source>
        <dbReference type="SAM" id="MobiDB-lite"/>
    </source>
</evidence>
<protein>
    <submittedName>
        <fullName evidence="2">Uncharacterized protein</fullName>
    </submittedName>
</protein>
<comment type="caution">
    <text evidence="2">The sequence shown here is derived from an EMBL/GenBank/DDBJ whole genome shotgun (WGS) entry which is preliminary data.</text>
</comment>
<organism evidence="2 3">
    <name type="scientific">Limimaricola hongkongensis DSM 17492</name>
    <dbReference type="NCBI Taxonomy" id="1122180"/>
    <lineage>
        <taxon>Bacteria</taxon>
        <taxon>Pseudomonadati</taxon>
        <taxon>Pseudomonadota</taxon>
        <taxon>Alphaproteobacteria</taxon>
        <taxon>Rhodobacterales</taxon>
        <taxon>Paracoccaceae</taxon>
        <taxon>Limimaricola</taxon>
    </lineage>
</organism>
<dbReference type="EMBL" id="APGJ01000006">
    <property type="protein sequence ID" value="EYD71629.1"/>
    <property type="molecule type" value="Genomic_DNA"/>
</dbReference>
<dbReference type="Proteomes" id="UP000025047">
    <property type="component" value="Unassembled WGS sequence"/>
</dbReference>
<proteinExistence type="predicted"/>
<evidence type="ECO:0000313" key="2">
    <source>
        <dbReference type="EMBL" id="EYD71629.1"/>
    </source>
</evidence>
<feature type="compositionally biased region" description="Basic and acidic residues" evidence="1">
    <location>
        <begin position="57"/>
        <end position="66"/>
    </location>
</feature>
<reference evidence="2 3" key="1">
    <citation type="submission" date="2013-03" db="EMBL/GenBank/DDBJ databases">
        <authorList>
            <person name="Fiebig A."/>
            <person name="Goeker M."/>
            <person name="Klenk H.-P.P."/>
        </authorList>
    </citation>
    <scope>NUCLEOTIDE SEQUENCE [LARGE SCALE GENOMIC DNA]</scope>
    <source>
        <strain evidence="2 3">DSM 17492</strain>
    </source>
</reference>
<gene>
    <name evidence="2" type="ORF">Lokhon_01696</name>
</gene>
<sequence length="78" mass="8158">MHDHVRSKWGLDGPGPAPICTRSTGLVNRETGAGTTGARGCQSLGAAVGCRDFFKGARERAPDRHKGPPCKASNPSSR</sequence>
<dbReference type="AlphaFoldDB" id="A0A017HCX9"/>
<accession>A0A017HCX9</accession>
<evidence type="ECO:0000313" key="3">
    <source>
        <dbReference type="Proteomes" id="UP000025047"/>
    </source>
</evidence>
<feature type="region of interest" description="Disordered" evidence="1">
    <location>
        <begin position="57"/>
        <end position="78"/>
    </location>
</feature>